<dbReference type="InterPro" id="IPR011333">
    <property type="entry name" value="SKP1/BTB/POZ_sf"/>
</dbReference>
<feature type="domain" description="BTB" evidence="1">
    <location>
        <begin position="29"/>
        <end position="98"/>
    </location>
</feature>
<reference evidence="2" key="1">
    <citation type="submission" date="2015-11" db="EMBL/GenBank/DDBJ databases">
        <title>De novo transcriptome assembly of four potential Pierce s Disease insect vectors from Arizona vineyards.</title>
        <authorList>
            <person name="Tassone E.E."/>
        </authorList>
    </citation>
    <scope>NUCLEOTIDE SEQUENCE</scope>
</reference>
<sequence>MNQPEMDWQIHQTDLRSRFKQVFIHSHWTDCAFRVGSEETEIIRGHKIVLAASSPVFEALFYGSLAEKKEIIDVPDLEPDTFSLLLKYMYYDSTELDSIEVAGQLLYAARKYMMPHLVRACLDYLLEQTCINTLWQVLAIAEDMHEDELLASCLKVMCQYPGEMWVNNHEHMGLGTLSNLLDQPSTNLLEVELWELMVRWARDQCLRRTLAPSPTNQRALITQAGLLGKIRFLTLTLAELTEMVEPTGLLSQEEMRVLRQTINKSSSPSVLPSGFNTTREMRKRFMSISSRCTRHCLTKRKKYTYGGTVESTVSVDSRILVTGFEVFTRIATSSDYIMGHGCVNHYLENLVVTLSDSEGNVIDKTKVSGVVAFFNVTQEVNLSRPVWFLPQQEYTVTFELSPGQYPLSDLASIAFSKSVCFRFKQCKQCDEINSDLDVSFINSVIFNV</sequence>
<dbReference type="GO" id="GO:0000932">
    <property type="term" value="C:P-body"/>
    <property type="evidence" value="ECO:0007669"/>
    <property type="project" value="TreeGrafter"/>
</dbReference>
<dbReference type="PANTHER" id="PTHR45774">
    <property type="entry name" value="BTB/POZ DOMAIN-CONTAINING"/>
    <property type="match status" value="1"/>
</dbReference>
<dbReference type="Gene3D" id="2.60.120.820">
    <property type="entry name" value="PHR domain"/>
    <property type="match status" value="1"/>
</dbReference>
<name>A0A1B6EIS2_9HEMI</name>
<dbReference type="PROSITE" id="PS50097">
    <property type="entry name" value="BTB"/>
    <property type="match status" value="1"/>
</dbReference>
<dbReference type="Gene3D" id="3.30.710.10">
    <property type="entry name" value="Potassium Channel Kv1.1, Chain A"/>
    <property type="match status" value="1"/>
</dbReference>
<proteinExistence type="predicted"/>
<evidence type="ECO:0000313" key="2">
    <source>
        <dbReference type="EMBL" id="JAS37823.1"/>
    </source>
</evidence>
<dbReference type="InterPro" id="IPR038648">
    <property type="entry name" value="PHR_sf"/>
</dbReference>
<dbReference type="Pfam" id="PF00651">
    <property type="entry name" value="BTB"/>
    <property type="match status" value="1"/>
</dbReference>
<dbReference type="SUPFAM" id="SSF54695">
    <property type="entry name" value="POZ domain"/>
    <property type="match status" value="1"/>
</dbReference>
<gene>
    <name evidence="2" type="ORF">g.10151</name>
</gene>
<dbReference type="InterPro" id="IPR000210">
    <property type="entry name" value="BTB/POZ_dom"/>
</dbReference>
<dbReference type="PANTHER" id="PTHR45774:SF3">
    <property type="entry name" value="BTB (POZ) DOMAIN-CONTAINING 2B-RELATED"/>
    <property type="match status" value="1"/>
</dbReference>
<dbReference type="GO" id="GO:0005829">
    <property type="term" value="C:cytosol"/>
    <property type="evidence" value="ECO:0007669"/>
    <property type="project" value="TreeGrafter"/>
</dbReference>
<dbReference type="SMART" id="SM00225">
    <property type="entry name" value="BTB"/>
    <property type="match status" value="1"/>
</dbReference>
<dbReference type="AlphaFoldDB" id="A0A1B6EIS2"/>
<evidence type="ECO:0000259" key="1">
    <source>
        <dbReference type="PROSITE" id="PS50097"/>
    </source>
</evidence>
<protein>
    <recommendedName>
        <fullName evidence="1">BTB domain-containing protein</fullName>
    </recommendedName>
</protein>
<organism evidence="2">
    <name type="scientific">Cuerna arida</name>
    <dbReference type="NCBI Taxonomy" id="1464854"/>
    <lineage>
        <taxon>Eukaryota</taxon>
        <taxon>Metazoa</taxon>
        <taxon>Ecdysozoa</taxon>
        <taxon>Arthropoda</taxon>
        <taxon>Hexapoda</taxon>
        <taxon>Insecta</taxon>
        <taxon>Pterygota</taxon>
        <taxon>Neoptera</taxon>
        <taxon>Paraneoptera</taxon>
        <taxon>Hemiptera</taxon>
        <taxon>Auchenorrhyncha</taxon>
        <taxon>Membracoidea</taxon>
        <taxon>Cicadellidae</taxon>
        <taxon>Cicadellinae</taxon>
        <taxon>Proconiini</taxon>
        <taxon>Cuerna</taxon>
    </lineage>
</organism>
<dbReference type="EMBL" id="GECZ01031946">
    <property type="protein sequence ID" value="JAS37823.1"/>
    <property type="molecule type" value="Transcribed_RNA"/>
</dbReference>
<accession>A0A1B6EIS2</accession>
<dbReference type="GO" id="GO:0022008">
    <property type="term" value="P:neurogenesis"/>
    <property type="evidence" value="ECO:0007669"/>
    <property type="project" value="TreeGrafter"/>
</dbReference>